<proteinExistence type="inferred from homology"/>
<dbReference type="SUPFAM" id="SSF51445">
    <property type="entry name" value="(Trans)glycosidases"/>
    <property type="match status" value="1"/>
</dbReference>
<comment type="caution">
    <text evidence="7">The sequence shown here is derived from an EMBL/GenBank/DDBJ whole genome shotgun (WGS) entry which is preliminary data.</text>
</comment>
<dbReference type="Gene3D" id="3.20.20.80">
    <property type="entry name" value="Glycosidases"/>
    <property type="match status" value="1"/>
</dbReference>
<dbReference type="GO" id="GO:0004348">
    <property type="term" value="F:glucosylceramidase activity"/>
    <property type="evidence" value="ECO:0007669"/>
    <property type="project" value="InterPro"/>
</dbReference>
<evidence type="ECO:0000256" key="2">
    <source>
        <dbReference type="ARBA" id="ARBA00022729"/>
    </source>
</evidence>
<dbReference type="Pfam" id="PF02055">
    <property type="entry name" value="Glyco_hydro_30"/>
    <property type="match status" value="1"/>
</dbReference>
<evidence type="ECO:0000313" key="8">
    <source>
        <dbReference type="Proteomes" id="UP000442469"/>
    </source>
</evidence>
<dbReference type="PANTHER" id="PTHR11069:SF23">
    <property type="entry name" value="LYSOSOMAL ACID GLUCOSYLCERAMIDASE"/>
    <property type="match status" value="1"/>
</dbReference>
<protein>
    <submittedName>
        <fullName evidence="7">Beta-1,6-glucanase</fullName>
    </submittedName>
</protein>
<keyword evidence="4" id="KW-0326">Glycosidase</keyword>
<evidence type="ECO:0000259" key="6">
    <source>
        <dbReference type="Pfam" id="PF17189"/>
    </source>
</evidence>
<keyword evidence="2" id="KW-0732">Signal</keyword>
<evidence type="ECO:0000313" key="7">
    <source>
        <dbReference type="EMBL" id="MUG23208.1"/>
    </source>
</evidence>
<reference evidence="7 8" key="1">
    <citation type="submission" date="2019-11" db="EMBL/GenBank/DDBJ databases">
        <title>Draft genome sequences of five Paenibacillus species of dairy origin.</title>
        <authorList>
            <person name="Olajide A.M."/>
            <person name="Chen S."/>
            <person name="Lapointe G."/>
        </authorList>
    </citation>
    <scope>NUCLEOTIDE SEQUENCE [LARGE SCALE GENOMIC DNA]</scope>
    <source>
        <strain evidence="7 8">3CT49</strain>
    </source>
</reference>
<dbReference type="PANTHER" id="PTHR11069">
    <property type="entry name" value="GLUCOSYLCERAMIDASE"/>
    <property type="match status" value="1"/>
</dbReference>
<dbReference type="AlphaFoldDB" id="A0A6N8EXZ8"/>
<dbReference type="InterPro" id="IPR033453">
    <property type="entry name" value="Glyco_hydro_30_TIM-barrel"/>
</dbReference>
<dbReference type="PRINTS" id="PR00843">
    <property type="entry name" value="GLHYDRLASE30"/>
</dbReference>
<accession>A0A6N8EXZ8</accession>
<evidence type="ECO:0000256" key="1">
    <source>
        <dbReference type="ARBA" id="ARBA00005382"/>
    </source>
</evidence>
<feature type="domain" description="Glycosyl hydrolase family 30 beta sandwich" evidence="6">
    <location>
        <begin position="422"/>
        <end position="482"/>
    </location>
</feature>
<name>A0A6N8EXZ8_PAEMA</name>
<gene>
    <name evidence="7" type="ORF">GNQ08_12405</name>
</gene>
<organism evidence="7 8">
    <name type="scientific">Paenibacillus macerans</name>
    <name type="common">Bacillus macerans</name>
    <dbReference type="NCBI Taxonomy" id="44252"/>
    <lineage>
        <taxon>Bacteria</taxon>
        <taxon>Bacillati</taxon>
        <taxon>Bacillota</taxon>
        <taxon>Bacilli</taxon>
        <taxon>Bacillales</taxon>
        <taxon>Paenibacillaceae</taxon>
        <taxon>Paenibacillus</taxon>
    </lineage>
</organism>
<keyword evidence="3 4" id="KW-0378">Hydrolase</keyword>
<dbReference type="InterPro" id="IPR033452">
    <property type="entry name" value="GH30_C"/>
</dbReference>
<dbReference type="GO" id="GO:0006680">
    <property type="term" value="P:glucosylceramide catabolic process"/>
    <property type="evidence" value="ECO:0007669"/>
    <property type="project" value="TreeGrafter"/>
</dbReference>
<evidence type="ECO:0000256" key="4">
    <source>
        <dbReference type="RuleBase" id="RU361188"/>
    </source>
</evidence>
<dbReference type="InterPro" id="IPR013780">
    <property type="entry name" value="Glyco_hydro_b"/>
</dbReference>
<feature type="domain" description="Glycosyl hydrolase family 30 TIM-barrel" evidence="5">
    <location>
        <begin position="76"/>
        <end position="419"/>
    </location>
</feature>
<evidence type="ECO:0000256" key="3">
    <source>
        <dbReference type="ARBA" id="ARBA00022801"/>
    </source>
</evidence>
<sequence length="486" mass="53353">MRYRVVLTFIACVVVLLFLQLSRTGFSAGELTVESWLTTPDRNNLLTPQPVSVFSGTGKYGDAVIEVDAGRRYQTIEGFGAAVTGSSAYLIGGKLSASQREALLDDLFTDRGIRLSYVRHTIGASDFSVDESGKPSSYTYDDVPQGETDFELNNFSVQRDARVIDLMREIVNKNQQLKVLGTPWTAPPWMKYGETVYNGWYLDYTDERVYRAYADYFVKYIQAYEAAGVPIDAITVQNEPEFTTPDYPSMSMGAEEQAKFIGGYLGPAIEQSGLGTKIIAYDHNWDLGESYARTVLGDGEANKYTEGTAYHCYGGEPDVMTQIHDAFPDKAVYFTECSGGSWSEDFGSNLSWLMSKLLIGATRNWAETVLLWNLALDPEGGPVNGGCADCRGVVTIDPENGAVTRNAEYYALGHASKFVGPGAVRIESSPAEADIENVAFRNADGTIVLIAANTGETPHTVKVVWKSRSFVYSLPSHSAVTFRWPG</sequence>
<dbReference type="EMBL" id="WNZZ01000007">
    <property type="protein sequence ID" value="MUG23208.1"/>
    <property type="molecule type" value="Genomic_DNA"/>
</dbReference>
<evidence type="ECO:0000259" key="5">
    <source>
        <dbReference type="Pfam" id="PF02055"/>
    </source>
</evidence>
<dbReference type="Pfam" id="PF17189">
    <property type="entry name" value="Glyco_hydro_30C"/>
    <property type="match status" value="1"/>
</dbReference>
<dbReference type="InterPro" id="IPR017853">
    <property type="entry name" value="GH"/>
</dbReference>
<dbReference type="Proteomes" id="UP000442469">
    <property type="component" value="Unassembled WGS sequence"/>
</dbReference>
<comment type="similarity">
    <text evidence="1 4">Belongs to the glycosyl hydrolase 30 family.</text>
</comment>
<dbReference type="Gene3D" id="2.60.40.1180">
    <property type="entry name" value="Golgi alpha-mannosidase II"/>
    <property type="match status" value="1"/>
</dbReference>
<dbReference type="InterPro" id="IPR001139">
    <property type="entry name" value="Glyco_hydro_30"/>
</dbReference>
<dbReference type="GO" id="GO:0016020">
    <property type="term" value="C:membrane"/>
    <property type="evidence" value="ECO:0007669"/>
    <property type="project" value="GOC"/>
</dbReference>